<evidence type="ECO:0000313" key="2">
    <source>
        <dbReference type="EMBL" id="EPQ58261.1"/>
    </source>
</evidence>
<dbReference type="PIRSF" id="PIRSF000962">
    <property type="entry name" value="Cyc_nuc_PDEase"/>
    <property type="match status" value="1"/>
</dbReference>
<dbReference type="Pfam" id="PF02112">
    <property type="entry name" value="PDEase_II"/>
    <property type="match status" value="1"/>
</dbReference>
<dbReference type="RefSeq" id="XP_007863493.1">
    <property type="nucleotide sequence ID" value="XM_007865302.1"/>
</dbReference>
<dbReference type="HOGENOM" id="CLU_016658_0_0_1"/>
<dbReference type="OrthoDB" id="258495at2759"/>
<dbReference type="CDD" id="cd07735">
    <property type="entry name" value="class_II_PDE_MBL-fold"/>
    <property type="match status" value="1"/>
</dbReference>
<accession>S7QEL1</accession>
<keyword evidence="1" id="KW-0378">Hydrolase</keyword>
<dbReference type="SUPFAM" id="SSF56281">
    <property type="entry name" value="Metallo-hydrolase/oxidoreductase"/>
    <property type="match status" value="1"/>
</dbReference>
<dbReference type="InterPro" id="IPR036866">
    <property type="entry name" value="RibonucZ/Hydroxyglut_hydro"/>
</dbReference>
<dbReference type="Proteomes" id="UP000030669">
    <property type="component" value="Unassembled WGS sequence"/>
</dbReference>
<dbReference type="GO" id="GO:1902660">
    <property type="term" value="P:negative regulation of glucose mediated signaling pathway"/>
    <property type="evidence" value="ECO:0007669"/>
    <property type="project" value="TreeGrafter"/>
</dbReference>
<gene>
    <name evidence="2" type="ORF">GLOTRDRAFT_72494</name>
</gene>
<dbReference type="eggNOG" id="ENOG502RFKK">
    <property type="taxonomic scope" value="Eukaryota"/>
</dbReference>
<dbReference type="PANTHER" id="PTHR28283">
    <property type="entry name" value="3',5'-CYCLIC-NUCLEOTIDE PHOSPHODIESTERASE 1"/>
    <property type="match status" value="1"/>
</dbReference>
<reference evidence="2 3" key="1">
    <citation type="journal article" date="2012" name="Science">
        <title>The Paleozoic origin of enzymatic lignin decomposition reconstructed from 31 fungal genomes.</title>
        <authorList>
            <person name="Floudas D."/>
            <person name="Binder M."/>
            <person name="Riley R."/>
            <person name="Barry K."/>
            <person name="Blanchette R.A."/>
            <person name="Henrissat B."/>
            <person name="Martinez A.T."/>
            <person name="Otillar R."/>
            <person name="Spatafora J.W."/>
            <person name="Yadav J.S."/>
            <person name="Aerts A."/>
            <person name="Benoit I."/>
            <person name="Boyd A."/>
            <person name="Carlson A."/>
            <person name="Copeland A."/>
            <person name="Coutinho P.M."/>
            <person name="de Vries R.P."/>
            <person name="Ferreira P."/>
            <person name="Findley K."/>
            <person name="Foster B."/>
            <person name="Gaskell J."/>
            <person name="Glotzer D."/>
            <person name="Gorecki P."/>
            <person name="Heitman J."/>
            <person name="Hesse C."/>
            <person name="Hori C."/>
            <person name="Igarashi K."/>
            <person name="Jurgens J.A."/>
            <person name="Kallen N."/>
            <person name="Kersten P."/>
            <person name="Kohler A."/>
            <person name="Kuees U."/>
            <person name="Kumar T.K.A."/>
            <person name="Kuo A."/>
            <person name="LaButti K."/>
            <person name="Larrondo L.F."/>
            <person name="Lindquist E."/>
            <person name="Ling A."/>
            <person name="Lombard V."/>
            <person name="Lucas S."/>
            <person name="Lundell T."/>
            <person name="Martin R."/>
            <person name="McLaughlin D.J."/>
            <person name="Morgenstern I."/>
            <person name="Morin E."/>
            <person name="Murat C."/>
            <person name="Nagy L.G."/>
            <person name="Nolan M."/>
            <person name="Ohm R.A."/>
            <person name="Patyshakuliyeva A."/>
            <person name="Rokas A."/>
            <person name="Ruiz-Duenas F.J."/>
            <person name="Sabat G."/>
            <person name="Salamov A."/>
            <person name="Samejima M."/>
            <person name="Schmutz J."/>
            <person name="Slot J.C."/>
            <person name="St John F."/>
            <person name="Stenlid J."/>
            <person name="Sun H."/>
            <person name="Sun S."/>
            <person name="Syed K."/>
            <person name="Tsang A."/>
            <person name="Wiebenga A."/>
            <person name="Young D."/>
            <person name="Pisabarro A."/>
            <person name="Eastwood D.C."/>
            <person name="Martin F."/>
            <person name="Cullen D."/>
            <person name="Grigoriev I.V."/>
            <person name="Hibbett D.S."/>
        </authorList>
    </citation>
    <scope>NUCLEOTIDE SEQUENCE [LARGE SCALE GENOMIC DNA]</scope>
    <source>
        <strain evidence="2 3">ATCC 11539</strain>
    </source>
</reference>
<dbReference type="PRINTS" id="PR00388">
    <property type="entry name" value="PDIESTERASE2"/>
</dbReference>
<dbReference type="PANTHER" id="PTHR28283:SF1">
    <property type="entry name" value="3',5'-CYCLIC-NUCLEOTIDE PHOSPHODIESTERASE 1"/>
    <property type="match status" value="1"/>
</dbReference>
<evidence type="ECO:0000256" key="1">
    <source>
        <dbReference type="PIRNR" id="PIRNR000962"/>
    </source>
</evidence>
<dbReference type="Gene3D" id="3.60.15.10">
    <property type="entry name" value="Ribonuclease Z/Hydroxyacylglutathione hydrolase-like"/>
    <property type="match status" value="1"/>
</dbReference>
<dbReference type="GO" id="GO:0006198">
    <property type="term" value="P:cAMP catabolic process"/>
    <property type="evidence" value="ECO:0007669"/>
    <property type="project" value="UniProtKB-UniRule"/>
</dbReference>
<protein>
    <submittedName>
        <fullName evidence="2">Cyclic-AMP phosphodiesterase</fullName>
    </submittedName>
</protein>
<dbReference type="AlphaFoldDB" id="S7QEL1"/>
<dbReference type="GeneID" id="19308273"/>
<keyword evidence="1" id="KW-0114">cAMP</keyword>
<dbReference type="OMA" id="YYITHPH"/>
<dbReference type="KEGG" id="gtr:GLOTRDRAFT_72494"/>
<dbReference type="GO" id="GO:0047555">
    <property type="term" value="F:3',5'-cyclic-GMP phosphodiesterase activity"/>
    <property type="evidence" value="ECO:0007669"/>
    <property type="project" value="TreeGrafter"/>
</dbReference>
<dbReference type="EMBL" id="KB469298">
    <property type="protein sequence ID" value="EPQ58261.1"/>
    <property type="molecule type" value="Genomic_DNA"/>
</dbReference>
<name>S7QEL1_GLOTA</name>
<keyword evidence="3" id="KW-1185">Reference proteome</keyword>
<dbReference type="InterPro" id="IPR000396">
    <property type="entry name" value="Pdiesterase2"/>
</dbReference>
<dbReference type="STRING" id="670483.S7QEL1"/>
<proteinExistence type="inferred from homology"/>
<sequence>MCAFDLVVLGSGGGPDETNLSGYLLKPREASWEAGIIALEAGSGMGALARIMRKHPEIFSYQSPDQHVTQEEDDRRHYSARDIYSMIKCFLITHAHLDHISSLVMSAGSVGGCRKRVYGSLQTLRDIEVVFNGRVWPNLASWDEQEESSRLLYQSLQPDKKYMPISKDISVMMMPVSHGMDEQGGVIYESVAFFIRHDSKDREFLFFGDVEPDSLSRNSRNVEVWQRAAKKVGHSLNAIFIECSWPSTRPDETLYGHLNPQHLLAELTVLATEVVKVRPRPREHCPPARKRQRVVSNTSKAPGVLQHALDGVRIYITHCKADFDLARPVHLEIADQVRTLVERDKLGAEIIAVEQGMVIAI</sequence>
<organism evidence="2 3">
    <name type="scientific">Gloeophyllum trabeum (strain ATCC 11539 / FP-39264 / Madison 617)</name>
    <name type="common">Brown rot fungus</name>
    <dbReference type="NCBI Taxonomy" id="670483"/>
    <lineage>
        <taxon>Eukaryota</taxon>
        <taxon>Fungi</taxon>
        <taxon>Dikarya</taxon>
        <taxon>Basidiomycota</taxon>
        <taxon>Agaricomycotina</taxon>
        <taxon>Agaricomycetes</taxon>
        <taxon>Gloeophyllales</taxon>
        <taxon>Gloeophyllaceae</taxon>
        <taxon>Gloeophyllum</taxon>
    </lineage>
</organism>
<evidence type="ECO:0000313" key="3">
    <source>
        <dbReference type="Proteomes" id="UP000030669"/>
    </source>
</evidence>
<dbReference type="GO" id="GO:0004115">
    <property type="term" value="F:3',5'-cyclic-AMP phosphodiesterase activity"/>
    <property type="evidence" value="ECO:0007669"/>
    <property type="project" value="UniProtKB-UniRule"/>
</dbReference>
<comment type="similarity">
    <text evidence="1">Belongs to the cyclic nucleotide phosphodiesterase class-II family.</text>
</comment>